<evidence type="ECO:0000256" key="1">
    <source>
        <dbReference type="ARBA" id="ARBA00009013"/>
    </source>
</evidence>
<dbReference type="PANTHER" id="PTHR33495">
    <property type="entry name" value="ANTI-SIGMA FACTOR ANTAGONIST TM_1081-RELATED-RELATED"/>
    <property type="match status" value="1"/>
</dbReference>
<feature type="domain" description="STAS" evidence="4">
    <location>
        <begin position="4"/>
        <end position="96"/>
    </location>
</feature>
<protein>
    <recommendedName>
        <fullName evidence="2">Anti-sigma factor antagonist</fullName>
    </recommendedName>
</protein>
<sequence>MNALQLTSEHASDFVVITVAGELDLATRPYLLAFAQDIIDTSPGTVVVDLSGVAFIDACGLSALIAIRRHARERGTPLLLAGAPPAVLKLLKLTNLDASFTVVSRSASADPPPGGAQDVPPLRAGLPFADR</sequence>
<dbReference type="CDD" id="cd07043">
    <property type="entry name" value="STAS_anti-anti-sigma_factors"/>
    <property type="match status" value="1"/>
</dbReference>
<name>A0ABN3XSR5_9ACTN</name>
<evidence type="ECO:0000259" key="4">
    <source>
        <dbReference type="PROSITE" id="PS50801"/>
    </source>
</evidence>
<dbReference type="InterPro" id="IPR003658">
    <property type="entry name" value="Anti-sigma_ant"/>
</dbReference>
<dbReference type="Gene3D" id="3.30.750.24">
    <property type="entry name" value="STAS domain"/>
    <property type="match status" value="1"/>
</dbReference>
<reference evidence="5 6" key="1">
    <citation type="journal article" date="2019" name="Int. J. Syst. Evol. Microbiol.">
        <title>The Global Catalogue of Microorganisms (GCM) 10K type strain sequencing project: providing services to taxonomists for standard genome sequencing and annotation.</title>
        <authorList>
            <consortium name="The Broad Institute Genomics Platform"/>
            <consortium name="The Broad Institute Genome Sequencing Center for Infectious Disease"/>
            <person name="Wu L."/>
            <person name="Ma J."/>
        </authorList>
    </citation>
    <scope>NUCLEOTIDE SEQUENCE [LARGE SCALE GENOMIC DNA]</scope>
    <source>
        <strain evidence="5 6">JCM 3106</strain>
    </source>
</reference>
<feature type="region of interest" description="Disordered" evidence="3">
    <location>
        <begin position="105"/>
        <end position="131"/>
    </location>
</feature>
<evidence type="ECO:0000256" key="3">
    <source>
        <dbReference type="SAM" id="MobiDB-lite"/>
    </source>
</evidence>
<dbReference type="PROSITE" id="PS50801">
    <property type="entry name" value="STAS"/>
    <property type="match status" value="1"/>
</dbReference>
<gene>
    <name evidence="5" type="ORF">GCM10017559_11810</name>
</gene>
<evidence type="ECO:0000313" key="5">
    <source>
        <dbReference type="EMBL" id="GAA2993203.1"/>
    </source>
</evidence>
<dbReference type="SUPFAM" id="SSF52091">
    <property type="entry name" value="SpoIIaa-like"/>
    <property type="match status" value="1"/>
</dbReference>
<dbReference type="InterPro" id="IPR036513">
    <property type="entry name" value="STAS_dom_sf"/>
</dbReference>
<proteinExistence type="inferred from homology"/>
<accession>A0ABN3XSR5</accession>
<dbReference type="Pfam" id="PF01740">
    <property type="entry name" value="STAS"/>
    <property type="match status" value="1"/>
</dbReference>
<dbReference type="RefSeq" id="WP_344889456.1">
    <property type="nucleotide sequence ID" value="NZ_BAAAWD010000006.1"/>
</dbReference>
<keyword evidence="6" id="KW-1185">Reference proteome</keyword>
<organism evidence="5 6">
    <name type="scientific">Streptosporangium longisporum</name>
    <dbReference type="NCBI Taxonomy" id="46187"/>
    <lineage>
        <taxon>Bacteria</taxon>
        <taxon>Bacillati</taxon>
        <taxon>Actinomycetota</taxon>
        <taxon>Actinomycetes</taxon>
        <taxon>Streptosporangiales</taxon>
        <taxon>Streptosporangiaceae</taxon>
        <taxon>Streptosporangium</taxon>
    </lineage>
</organism>
<dbReference type="PANTHER" id="PTHR33495:SF2">
    <property type="entry name" value="ANTI-SIGMA FACTOR ANTAGONIST TM_1081-RELATED"/>
    <property type="match status" value="1"/>
</dbReference>
<comment type="caution">
    <text evidence="5">The sequence shown here is derived from an EMBL/GenBank/DDBJ whole genome shotgun (WGS) entry which is preliminary data.</text>
</comment>
<dbReference type="InterPro" id="IPR002645">
    <property type="entry name" value="STAS_dom"/>
</dbReference>
<dbReference type="Proteomes" id="UP001499930">
    <property type="component" value="Unassembled WGS sequence"/>
</dbReference>
<dbReference type="EMBL" id="BAAAWD010000006">
    <property type="protein sequence ID" value="GAA2993203.1"/>
    <property type="molecule type" value="Genomic_DNA"/>
</dbReference>
<dbReference type="NCBIfam" id="TIGR00377">
    <property type="entry name" value="ant_ant_sig"/>
    <property type="match status" value="1"/>
</dbReference>
<comment type="similarity">
    <text evidence="1 2">Belongs to the anti-sigma-factor antagonist family.</text>
</comment>
<evidence type="ECO:0000313" key="6">
    <source>
        <dbReference type="Proteomes" id="UP001499930"/>
    </source>
</evidence>
<evidence type="ECO:0000256" key="2">
    <source>
        <dbReference type="RuleBase" id="RU003749"/>
    </source>
</evidence>